<dbReference type="EMBL" id="GILB01002014">
    <property type="protein sequence ID" value="NUU82347.1"/>
    <property type="molecule type" value="Transcribed_RNA"/>
</dbReference>
<dbReference type="InterPro" id="IPR019341">
    <property type="entry name" value="Alpha/Gamma-adaptin-bd_p34"/>
</dbReference>
<accession>A0A6M2EAU6</accession>
<evidence type="ECO:0000313" key="1">
    <source>
        <dbReference type="EMBL" id="NUU82347.1"/>
    </source>
</evidence>
<reference evidence="1" key="1">
    <citation type="submission" date="2020-03" db="EMBL/GenBank/DDBJ databases">
        <authorList>
            <person name="Zhang R."/>
        </authorList>
    </citation>
    <scope>NUCLEOTIDE SEQUENCE</scope>
</reference>
<proteinExistence type="predicted"/>
<dbReference type="PANTHER" id="PTHR14659:SF1">
    <property type="entry name" value="ALPHA- AND GAMMA-ADAPTIN-BINDING PROTEIN P34"/>
    <property type="match status" value="1"/>
</dbReference>
<sequence>MKRSCIEWCTENGIEYIEACALDVDFDKCLSVGISALSAHMWPGMILKSDNKISRPTLPDKEEISEESDYEFEYKVLSAGQLNHGTTHMEDGFPQMVQLQMFLKIILSKNVRMRTEKSLVKKRYSPRHQQWNC</sequence>
<name>A0A6M2EAU6_9ROSI</name>
<dbReference type="PANTHER" id="PTHR14659">
    <property type="entry name" value="ALPHA- AND GAMMA-ADAPTIN-BINDING PROTEIN P34"/>
    <property type="match status" value="1"/>
</dbReference>
<dbReference type="AlphaFoldDB" id="A0A6M2EAU6"/>
<protein>
    <submittedName>
        <fullName evidence="1">Uncharacterized protein</fullName>
    </submittedName>
</protein>
<organism evidence="1">
    <name type="scientific">Populus davidiana</name>
    <dbReference type="NCBI Taxonomy" id="266767"/>
    <lineage>
        <taxon>Eukaryota</taxon>
        <taxon>Viridiplantae</taxon>
        <taxon>Streptophyta</taxon>
        <taxon>Embryophyta</taxon>
        <taxon>Tracheophyta</taxon>
        <taxon>Spermatophyta</taxon>
        <taxon>Magnoliopsida</taxon>
        <taxon>eudicotyledons</taxon>
        <taxon>Gunneridae</taxon>
        <taxon>Pentapetalae</taxon>
        <taxon>rosids</taxon>
        <taxon>fabids</taxon>
        <taxon>Malpighiales</taxon>
        <taxon>Salicaceae</taxon>
        <taxon>Saliceae</taxon>
        <taxon>Populus</taxon>
    </lineage>
</organism>